<comment type="catalytic activity">
    <reaction evidence="10">
        <text>glycerol + ATP = sn-glycerol 3-phosphate + ADP + H(+)</text>
        <dbReference type="Rhea" id="RHEA:21644"/>
        <dbReference type="ChEBI" id="CHEBI:15378"/>
        <dbReference type="ChEBI" id="CHEBI:17754"/>
        <dbReference type="ChEBI" id="CHEBI:30616"/>
        <dbReference type="ChEBI" id="CHEBI:57597"/>
        <dbReference type="ChEBI" id="CHEBI:456216"/>
        <dbReference type="EC" id="2.7.1.30"/>
    </reaction>
</comment>
<evidence type="ECO:0000256" key="12">
    <source>
        <dbReference type="RuleBase" id="RU003733"/>
    </source>
</evidence>
<dbReference type="InterPro" id="IPR005999">
    <property type="entry name" value="Glycerol_kin"/>
</dbReference>
<dbReference type="InterPro" id="IPR018484">
    <property type="entry name" value="FGGY_N"/>
</dbReference>
<dbReference type="GO" id="GO:0005524">
    <property type="term" value="F:ATP binding"/>
    <property type="evidence" value="ECO:0007669"/>
    <property type="project" value="UniProtKB-KW"/>
</dbReference>
<feature type="domain" description="Carbohydrate kinase FGGY C-terminal" evidence="14">
    <location>
        <begin position="265"/>
        <end position="454"/>
    </location>
</feature>
<dbReference type="NCBIfam" id="TIGR01311">
    <property type="entry name" value="glycerol_kin"/>
    <property type="match status" value="1"/>
</dbReference>
<dbReference type="FunFam" id="3.30.420.40:FF:000177">
    <property type="entry name" value="Glycerol kinase"/>
    <property type="match status" value="1"/>
</dbReference>
<dbReference type="GO" id="GO:0019563">
    <property type="term" value="P:glycerol catabolic process"/>
    <property type="evidence" value="ECO:0007669"/>
    <property type="project" value="UniProtKB-UniPathway"/>
</dbReference>
<dbReference type="GO" id="GO:0046167">
    <property type="term" value="P:glycerol-3-phosphate biosynthetic process"/>
    <property type="evidence" value="ECO:0007669"/>
    <property type="project" value="TreeGrafter"/>
</dbReference>
<keyword evidence="7" id="KW-0319">Glycerol metabolism</keyword>
<reference evidence="15 16" key="1">
    <citation type="submission" date="2014-02" db="EMBL/GenBank/DDBJ databases">
        <title>Single nucleus genome sequencing reveals high similarity among nuclei of an endomycorrhizal fungus.</title>
        <authorList>
            <person name="Lin K."/>
            <person name="Geurts R."/>
            <person name="Zhang Z."/>
            <person name="Limpens E."/>
            <person name="Saunders D.G."/>
            <person name="Mu D."/>
            <person name="Pang E."/>
            <person name="Cao H."/>
            <person name="Cha H."/>
            <person name="Lin T."/>
            <person name="Zhou Q."/>
            <person name="Shang Y."/>
            <person name="Li Y."/>
            <person name="Ivanov S."/>
            <person name="Sharma T."/>
            <person name="Velzen R.V."/>
            <person name="Ruijter N.D."/>
            <person name="Aanen D.K."/>
            <person name="Win J."/>
            <person name="Kamoun S."/>
            <person name="Bisseling T."/>
            <person name="Huang S."/>
        </authorList>
    </citation>
    <scope>NUCLEOTIDE SEQUENCE [LARGE SCALE GENOMIC DNA]</scope>
    <source>
        <strain evidence="16">DAOM197198w</strain>
    </source>
</reference>
<comment type="similarity">
    <text evidence="2 12">Belongs to the FGGY kinase family.</text>
</comment>
<dbReference type="PIRSF" id="PIRSF000538">
    <property type="entry name" value="GlpK"/>
    <property type="match status" value="1"/>
</dbReference>
<evidence type="ECO:0000256" key="7">
    <source>
        <dbReference type="ARBA" id="ARBA00022798"/>
    </source>
</evidence>
<evidence type="ECO:0000256" key="4">
    <source>
        <dbReference type="ARBA" id="ARBA00022679"/>
    </source>
</evidence>
<dbReference type="PANTHER" id="PTHR10196:SF69">
    <property type="entry name" value="GLYCEROL KINASE"/>
    <property type="match status" value="1"/>
</dbReference>
<evidence type="ECO:0000256" key="5">
    <source>
        <dbReference type="ARBA" id="ARBA00022741"/>
    </source>
</evidence>
<keyword evidence="6 12" id="KW-0418">Kinase</keyword>
<evidence type="ECO:0000259" key="14">
    <source>
        <dbReference type="Pfam" id="PF02782"/>
    </source>
</evidence>
<proteinExistence type="inferred from homology"/>
<feature type="domain" description="Carbohydrate kinase FGGY N-terminal" evidence="13">
    <location>
        <begin position="5"/>
        <end position="255"/>
    </location>
</feature>
<evidence type="ECO:0000256" key="2">
    <source>
        <dbReference type="ARBA" id="ARBA00009156"/>
    </source>
</evidence>
<dbReference type="OMA" id="VQWMRDQ"/>
<keyword evidence="5" id="KW-0547">Nucleotide-binding</keyword>
<dbReference type="EMBL" id="JEMT01015914">
    <property type="protein sequence ID" value="EXX71814.1"/>
    <property type="molecule type" value="Genomic_DNA"/>
</dbReference>
<dbReference type="InterPro" id="IPR000577">
    <property type="entry name" value="Carb_kinase_FGGY"/>
</dbReference>
<dbReference type="AlphaFoldDB" id="A0A015KW52"/>
<organism evidence="15 16">
    <name type="scientific">Rhizophagus irregularis (strain DAOM 197198w)</name>
    <name type="common">Glomus intraradices</name>
    <dbReference type="NCBI Taxonomy" id="1432141"/>
    <lineage>
        <taxon>Eukaryota</taxon>
        <taxon>Fungi</taxon>
        <taxon>Fungi incertae sedis</taxon>
        <taxon>Mucoromycota</taxon>
        <taxon>Glomeromycotina</taxon>
        <taxon>Glomeromycetes</taxon>
        <taxon>Glomerales</taxon>
        <taxon>Glomeraceae</taxon>
        <taxon>Rhizophagus</taxon>
    </lineage>
</organism>
<dbReference type="CDD" id="cd07792">
    <property type="entry name" value="ASKHA_NBD_FGGY_GK1-3-like"/>
    <property type="match status" value="1"/>
</dbReference>
<evidence type="ECO:0000256" key="6">
    <source>
        <dbReference type="ARBA" id="ARBA00022777"/>
    </source>
</evidence>
<protein>
    <recommendedName>
        <fullName evidence="11">Probable glycerol kinase</fullName>
        <ecNumber evidence="3">2.7.1.30</ecNumber>
    </recommendedName>
    <alternativeName>
        <fullName evidence="9">ATP:glycerol 3-phosphotransferase</fullName>
    </alternativeName>
</protein>
<dbReference type="SUPFAM" id="SSF53067">
    <property type="entry name" value="Actin-like ATPase domain"/>
    <property type="match status" value="2"/>
</dbReference>
<dbReference type="HOGENOM" id="CLU_009281_2_3_1"/>
<dbReference type="Pfam" id="PF02782">
    <property type="entry name" value="FGGY_C"/>
    <property type="match status" value="1"/>
</dbReference>
<evidence type="ECO:0000256" key="8">
    <source>
        <dbReference type="ARBA" id="ARBA00022840"/>
    </source>
</evidence>
<dbReference type="PROSITE" id="PS00445">
    <property type="entry name" value="FGGY_KINASES_2"/>
    <property type="match status" value="1"/>
</dbReference>
<evidence type="ECO:0000313" key="15">
    <source>
        <dbReference type="EMBL" id="EXX71814.1"/>
    </source>
</evidence>
<dbReference type="Gene3D" id="3.30.420.40">
    <property type="match status" value="2"/>
</dbReference>
<dbReference type="UniPathway" id="UPA00618">
    <property type="reaction ID" value="UER00672"/>
</dbReference>
<evidence type="ECO:0000256" key="10">
    <source>
        <dbReference type="ARBA" id="ARBA00052101"/>
    </source>
</evidence>
<gene>
    <name evidence="15" type="ORF">RirG_075270</name>
</gene>
<keyword evidence="8" id="KW-0067">ATP-binding</keyword>
<dbReference type="EC" id="2.7.1.30" evidence="3"/>
<dbReference type="InterPro" id="IPR042018">
    <property type="entry name" value="GK1-3_metazoan-type"/>
</dbReference>
<dbReference type="InterPro" id="IPR018483">
    <property type="entry name" value="Carb_kinase_FGGY_CS"/>
</dbReference>
<dbReference type="Pfam" id="PF00370">
    <property type="entry name" value="FGGY_N"/>
    <property type="match status" value="1"/>
</dbReference>
<evidence type="ECO:0000313" key="16">
    <source>
        <dbReference type="Proteomes" id="UP000022910"/>
    </source>
</evidence>
<sequence>MPTFIGSIDQGTTSSRFLIFDSKGALIDYHQVEFAQYYPNPGWIEHDPIDILESVYECIEKGLKKFIDKGYSVTDIKAIGVTNQRETTIVWDKFTGKHLCNAIVWCDARTHHLVHDLNSKHGTNALKELCGLPISTYFSAVKLKWLLENVSTVKEAHENETMIFGNVDTWLIYNLTGGIDGGLHITDVTNASRTMLMDIKKLEWSDELLKFFGIKKCILPKICSSSEVYGNIKITSLAGIPIAGDLGDQHSAMVGQKCFNRGEVKNTYGTGCFMLFNTGADPVISKSGLLTTVGYKFGNEEPVYALEGSIAVAGSAIKWVRDNLGIINETNEINNLAASVNDTGGVYFVTAFSGLFAPYWRDDARGCIVGITQYTNKSHIARATLEAACFQTRAILDAMNTDSGHPITSLKVDGGMTNSDICMQIQSDILGIDVDRPSMKETTALGAAIAAGFAVGVWKSFSELDEVNSKDRTIFSPKVSKEESEQKYKTWQKAIERSLDWA</sequence>
<keyword evidence="4 12" id="KW-0808">Transferase</keyword>
<dbReference type="STRING" id="1432141.A0A015KW52"/>
<dbReference type="NCBIfam" id="NF000756">
    <property type="entry name" value="PRK00047.1"/>
    <property type="match status" value="1"/>
</dbReference>
<dbReference type="GO" id="GO:0006641">
    <property type="term" value="P:triglyceride metabolic process"/>
    <property type="evidence" value="ECO:0007669"/>
    <property type="project" value="TreeGrafter"/>
</dbReference>
<dbReference type="PROSITE" id="PS00933">
    <property type="entry name" value="FGGY_KINASES_1"/>
    <property type="match status" value="1"/>
</dbReference>
<dbReference type="OrthoDB" id="5422795at2759"/>
<dbReference type="GO" id="GO:0005739">
    <property type="term" value="C:mitochondrion"/>
    <property type="evidence" value="ECO:0007669"/>
    <property type="project" value="TreeGrafter"/>
</dbReference>
<evidence type="ECO:0000259" key="13">
    <source>
        <dbReference type="Pfam" id="PF00370"/>
    </source>
</evidence>
<dbReference type="SMR" id="A0A015KW52"/>
<dbReference type="GO" id="GO:0004370">
    <property type="term" value="F:glycerol kinase activity"/>
    <property type="evidence" value="ECO:0007669"/>
    <property type="project" value="UniProtKB-EC"/>
</dbReference>
<evidence type="ECO:0000256" key="9">
    <source>
        <dbReference type="ARBA" id="ARBA00043149"/>
    </source>
</evidence>
<evidence type="ECO:0000256" key="11">
    <source>
        <dbReference type="ARBA" id="ARBA00071571"/>
    </source>
</evidence>
<comment type="pathway">
    <text evidence="1">Polyol metabolism; glycerol degradation via glycerol kinase pathway; sn-glycerol 3-phosphate from glycerol: step 1/1.</text>
</comment>
<dbReference type="InterPro" id="IPR018485">
    <property type="entry name" value="FGGY_C"/>
</dbReference>
<evidence type="ECO:0000256" key="1">
    <source>
        <dbReference type="ARBA" id="ARBA00005190"/>
    </source>
</evidence>
<dbReference type="FunFam" id="3.30.420.40:FF:000085">
    <property type="entry name" value="Glycerol kinase 2"/>
    <property type="match status" value="1"/>
</dbReference>
<evidence type="ECO:0000256" key="3">
    <source>
        <dbReference type="ARBA" id="ARBA00012099"/>
    </source>
</evidence>
<comment type="caution">
    <text evidence="15">The sequence shown here is derived from an EMBL/GenBank/DDBJ whole genome shotgun (WGS) entry which is preliminary data.</text>
</comment>
<name>A0A015KW52_RHIIW</name>
<dbReference type="InterPro" id="IPR043129">
    <property type="entry name" value="ATPase_NBD"/>
</dbReference>
<keyword evidence="16" id="KW-1185">Reference proteome</keyword>
<dbReference type="PANTHER" id="PTHR10196">
    <property type="entry name" value="SUGAR KINASE"/>
    <property type="match status" value="1"/>
</dbReference>
<accession>A0A015KW52</accession>
<dbReference type="Proteomes" id="UP000022910">
    <property type="component" value="Unassembled WGS sequence"/>
</dbReference>